<dbReference type="Proteomes" id="UP001230649">
    <property type="component" value="Unassembled WGS sequence"/>
</dbReference>
<comment type="caution">
    <text evidence="1">The sequence shown here is derived from an EMBL/GenBank/DDBJ whole genome shotgun (WGS) entry which is preliminary data.</text>
</comment>
<dbReference type="EMBL" id="JASBWS010000177">
    <property type="protein sequence ID" value="KAJ9092338.1"/>
    <property type="molecule type" value="Genomic_DNA"/>
</dbReference>
<proteinExistence type="predicted"/>
<gene>
    <name evidence="1" type="ORF">QFC20_007396</name>
</gene>
<evidence type="ECO:0000313" key="1">
    <source>
        <dbReference type="EMBL" id="KAJ9092338.1"/>
    </source>
</evidence>
<organism evidence="1 2">
    <name type="scientific">Naganishia adeliensis</name>
    <dbReference type="NCBI Taxonomy" id="92952"/>
    <lineage>
        <taxon>Eukaryota</taxon>
        <taxon>Fungi</taxon>
        <taxon>Dikarya</taxon>
        <taxon>Basidiomycota</taxon>
        <taxon>Agaricomycotina</taxon>
        <taxon>Tremellomycetes</taxon>
        <taxon>Filobasidiales</taxon>
        <taxon>Filobasidiaceae</taxon>
        <taxon>Naganishia</taxon>
    </lineage>
</organism>
<sequence length="231" mass="26351">MDSRSSMKRIKDSLIVLSGSRTHNSQPIVVLSNDLATPNQLQDVLSELYAYPRYARDEEEVAEQGIRLKQRISGYTSVQSLTRQTTPAYIPYFRALFQRNKPRTATPKSRLNLQDLPSEIILLIVEHLRTEETVAKSDKLHRVEQERHTPIRMVGGLGGCEHCMCEVEELLEKRLAVPCEDSAAIKLSQTSRLLRGIIFDGMLVRSLRKVSLFEYFETGERSDTRLFSVKG</sequence>
<accession>A0ACC2UZS8</accession>
<protein>
    <submittedName>
        <fullName evidence="1">Uncharacterized protein</fullName>
    </submittedName>
</protein>
<name>A0ACC2UZS8_9TREE</name>
<reference evidence="1" key="1">
    <citation type="submission" date="2023-04" db="EMBL/GenBank/DDBJ databases">
        <title>Draft Genome sequencing of Naganishia species isolated from polar environments using Oxford Nanopore Technology.</title>
        <authorList>
            <person name="Leo P."/>
            <person name="Venkateswaran K."/>
        </authorList>
    </citation>
    <scope>NUCLEOTIDE SEQUENCE</scope>
    <source>
        <strain evidence="1">MNA-CCFEE 5262</strain>
    </source>
</reference>
<evidence type="ECO:0000313" key="2">
    <source>
        <dbReference type="Proteomes" id="UP001230649"/>
    </source>
</evidence>
<keyword evidence="2" id="KW-1185">Reference proteome</keyword>